<dbReference type="InterPro" id="IPR011990">
    <property type="entry name" value="TPR-like_helical_dom_sf"/>
</dbReference>
<proteinExistence type="predicted"/>
<accession>A0A420DKF8</accession>
<dbReference type="OrthoDB" id="9784036at2"/>
<gene>
    <name evidence="2" type="ORF">BXY80_1683</name>
</gene>
<dbReference type="Pfam" id="PF13181">
    <property type="entry name" value="TPR_8"/>
    <property type="match status" value="1"/>
</dbReference>
<dbReference type="InterPro" id="IPR000801">
    <property type="entry name" value="Esterase-like"/>
</dbReference>
<dbReference type="SUPFAM" id="SSF53474">
    <property type="entry name" value="alpha/beta-Hydrolases"/>
    <property type="match status" value="1"/>
</dbReference>
<feature type="signal peptide" evidence="1">
    <location>
        <begin position="1"/>
        <end position="19"/>
    </location>
</feature>
<reference evidence="2 3" key="1">
    <citation type="submission" date="2018-09" db="EMBL/GenBank/DDBJ databases">
        <title>Genomic Encyclopedia of Archaeal and Bacterial Type Strains, Phase II (KMG-II): from individual species to whole genera.</title>
        <authorList>
            <person name="Goeker M."/>
        </authorList>
    </citation>
    <scope>NUCLEOTIDE SEQUENCE [LARGE SCALE GENOMIC DNA]</scope>
    <source>
        <strain evidence="2 3">DSM 26283</strain>
    </source>
</reference>
<comment type="caution">
    <text evidence="2">The sequence shown here is derived from an EMBL/GenBank/DDBJ whole genome shotgun (WGS) entry which is preliminary data.</text>
</comment>
<dbReference type="Gene3D" id="3.40.50.1820">
    <property type="entry name" value="alpha/beta hydrolase"/>
    <property type="match status" value="1"/>
</dbReference>
<dbReference type="InterPro" id="IPR019734">
    <property type="entry name" value="TPR_rpt"/>
</dbReference>
<dbReference type="Pfam" id="PF00756">
    <property type="entry name" value="Esterase"/>
    <property type="match status" value="1"/>
</dbReference>
<organism evidence="2 3">
    <name type="scientific">Ichthyenterobacterium magnum</name>
    <dbReference type="NCBI Taxonomy" id="1230530"/>
    <lineage>
        <taxon>Bacteria</taxon>
        <taxon>Pseudomonadati</taxon>
        <taxon>Bacteroidota</taxon>
        <taxon>Flavobacteriia</taxon>
        <taxon>Flavobacteriales</taxon>
        <taxon>Flavobacteriaceae</taxon>
        <taxon>Ichthyenterobacterium</taxon>
    </lineage>
</organism>
<dbReference type="Gene3D" id="1.25.40.10">
    <property type="entry name" value="Tetratricopeptide repeat domain"/>
    <property type="match status" value="1"/>
</dbReference>
<dbReference type="InterPro" id="IPR050583">
    <property type="entry name" value="Mycobacterial_A85_antigen"/>
</dbReference>
<protein>
    <submittedName>
        <fullName evidence="2">Uncharacterized protein</fullName>
    </submittedName>
</protein>
<dbReference type="RefSeq" id="WP_120200902.1">
    <property type="nucleotide sequence ID" value="NZ_RAQJ01000003.1"/>
</dbReference>
<dbReference type="PROSITE" id="PS51257">
    <property type="entry name" value="PROKAR_LIPOPROTEIN"/>
    <property type="match status" value="1"/>
</dbReference>
<dbReference type="PANTHER" id="PTHR48098:SF6">
    <property type="entry name" value="FERRI-BACILLIBACTIN ESTERASE BESA"/>
    <property type="match status" value="1"/>
</dbReference>
<name>A0A420DKF8_9FLAO</name>
<evidence type="ECO:0000313" key="2">
    <source>
        <dbReference type="EMBL" id="RKE94675.1"/>
    </source>
</evidence>
<dbReference type="InterPro" id="IPR029058">
    <property type="entry name" value="AB_hydrolase_fold"/>
</dbReference>
<evidence type="ECO:0000256" key="1">
    <source>
        <dbReference type="SAM" id="SignalP"/>
    </source>
</evidence>
<sequence>MKKLSNIILLLITIVSCHSNLTTKTSNSNKKTTIDSLTIGYKYTFKSKLLNENRPIIISLPKKYSTSNANYPVLYLTDGMQNIWHTIGTIEVLTRTGNIPPLIVVGIESTNRKRDFTFTNSDNNPESGGGLTFLSFIESELIPHIETNYRVNSFRVLEGHSLGGLFTASVLMEKPNLFDAYIMMSPSFWWNKEEATEKAKLFFKANPDIEKKLFFGIGTYESGTKWGMRKELTNFIDAIKENQPKKLQFEHKEMEKEGHMSSPLLSTYYGLKYTFSDMLFTDEIYDNYTDEKFLKHENFIMTKYGKEAKQSAEEYLGLAFNLINKEKYSNAITILKRSVEAYDFDINIRMILASTYEKNNDIKKAIATYKKAVNLPLKYKLSREKEIRKHIIRLENN</sequence>
<dbReference type="Proteomes" id="UP000284892">
    <property type="component" value="Unassembled WGS sequence"/>
</dbReference>
<dbReference type="SUPFAM" id="SSF48452">
    <property type="entry name" value="TPR-like"/>
    <property type="match status" value="1"/>
</dbReference>
<evidence type="ECO:0000313" key="3">
    <source>
        <dbReference type="Proteomes" id="UP000284892"/>
    </source>
</evidence>
<keyword evidence="1" id="KW-0732">Signal</keyword>
<dbReference type="PANTHER" id="PTHR48098">
    <property type="entry name" value="ENTEROCHELIN ESTERASE-RELATED"/>
    <property type="match status" value="1"/>
</dbReference>
<feature type="chain" id="PRO_5019235584" evidence="1">
    <location>
        <begin position="20"/>
        <end position="397"/>
    </location>
</feature>
<keyword evidence="3" id="KW-1185">Reference proteome</keyword>
<dbReference type="EMBL" id="RAQJ01000003">
    <property type="protein sequence ID" value="RKE94675.1"/>
    <property type="molecule type" value="Genomic_DNA"/>
</dbReference>
<dbReference type="AlphaFoldDB" id="A0A420DKF8"/>